<feature type="chain" id="PRO_5016135587" description="Peptidase S1 domain-containing protein" evidence="2">
    <location>
        <begin position="23"/>
        <end position="518"/>
    </location>
</feature>
<dbReference type="SUPFAM" id="SSF50494">
    <property type="entry name" value="Trypsin-like serine proteases"/>
    <property type="match status" value="2"/>
</dbReference>
<name>A0A2W1BTS5_HELAM</name>
<evidence type="ECO:0000256" key="2">
    <source>
        <dbReference type="SAM" id="SignalP"/>
    </source>
</evidence>
<reference evidence="4 5" key="1">
    <citation type="journal article" date="2017" name="BMC Biol.">
        <title>Genomic innovations, transcriptional plasticity and gene loss underlying the evolution and divergence of two highly polyphagous and invasive Helicoverpa pest species.</title>
        <authorList>
            <person name="Pearce S.L."/>
            <person name="Clarke D.F."/>
            <person name="East P.D."/>
            <person name="Elfekih S."/>
            <person name="Gordon K.H."/>
            <person name="Jermiin L.S."/>
            <person name="McGaughran A."/>
            <person name="Oakeshott J.G."/>
            <person name="Papanikolaou A."/>
            <person name="Perera O.P."/>
            <person name="Rane R.V."/>
            <person name="Richards S."/>
            <person name="Tay W.T."/>
            <person name="Walsh T.K."/>
            <person name="Anderson A."/>
            <person name="Anderson C.J."/>
            <person name="Asgari S."/>
            <person name="Board P.G."/>
            <person name="Bretschneider A."/>
            <person name="Campbell P.M."/>
            <person name="Chertemps T."/>
            <person name="Christeller J.T."/>
            <person name="Coppin C.W."/>
            <person name="Downes S.J."/>
            <person name="Duan G."/>
            <person name="Farnsworth C.A."/>
            <person name="Good R.T."/>
            <person name="Han L.B."/>
            <person name="Han Y.C."/>
            <person name="Hatje K."/>
            <person name="Horne I."/>
            <person name="Huang Y.P."/>
            <person name="Hughes D.S."/>
            <person name="Jacquin-Joly E."/>
            <person name="James W."/>
            <person name="Jhangiani S."/>
            <person name="Kollmar M."/>
            <person name="Kuwar S.S."/>
            <person name="Li S."/>
            <person name="Liu N.Y."/>
            <person name="Maibeche M.T."/>
            <person name="Miller J.R."/>
            <person name="Montagne N."/>
            <person name="Perry T."/>
            <person name="Qu J."/>
            <person name="Song S.V."/>
            <person name="Sutton G.G."/>
            <person name="Vogel H."/>
            <person name="Walenz B.P."/>
            <person name="Xu W."/>
            <person name="Zhang H.J."/>
            <person name="Zou Z."/>
            <person name="Batterham P."/>
            <person name="Edwards O.R."/>
            <person name="Feyereisen R."/>
            <person name="Gibbs R.A."/>
            <person name="Heckel D.G."/>
            <person name="McGrath A."/>
            <person name="Robin C."/>
            <person name="Scherer S.E."/>
            <person name="Worley K.C."/>
            <person name="Wu Y.D."/>
        </authorList>
    </citation>
    <scope>NUCLEOTIDE SEQUENCE [LARGE SCALE GENOMIC DNA]</scope>
    <source>
        <strain evidence="4">Harm_GR_Male_#8</strain>
        <tissue evidence="4">Whole organism</tissue>
    </source>
</reference>
<accession>A0A2W1BTS5</accession>
<dbReference type="InterPro" id="IPR051333">
    <property type="entry name" value="CLIP_Serine_Protease"/>
</dbReference>
<proteinExistence type="predicted"/>
<dbReference type="OrthoDB" id="7315458at2759"/>
<keyword evidence="2" id="KW-0732">Signal</keyword>
<dbReference type="Proteomes" id="UP000249218">
    <property type="component" value="Unassembled WGS sequence"/>
</dbReference>
<gene>
    <name evidence="4" type="primary">HaOG203904</name>
    <name evidence="4" type="ORF">B5X24_HaOG203904</name>
</gene>
<evidence type="ECO:0000256" key="1">
    <source>
        <dbReference type="SAM" id="MobiDB-lite"/>
    </source>
</evidence>
<feature type="signal peptide" evidence="2">
    <location>
        <begin position="1"/>
        <end position="22"/>
    </location>
</feature>
<dbReference type="SMART" id="SM00020">
    <property type="entry name" value="Tryp_SPc"/>
    <property type="match status" value="1"/>
</dbReference>
<dbReference type="PROSITE" id="PS50240">
    <property type="entry name" value="TRYPSIN_DOM"/>
    <property type="match status" value="1"/>
</dbReference>
<dbReference type="InterPro" id="IPR043504">
    <property type="entry name" value="Peptidase_S1_PA_chymotrypsin"/>
</dbReference>
<evidence type="ECO:0000313" key="4">
    <source>
        <dbReference type="EMBL" id="PZC77034.1"/>
    </source>
</evidence>
<dbReference type="Pfam" id="PF00089">
    <property type="entry name" value="Trypsin"/>
    <property type="match status" value="1"/>
</dbReference>
<dbReference type="GO" id="GO:0004252">
    <property type="term" value="F:serine-type endopeptidase activity"/>
    <property type="evidence" value="ECO:0007669"/>
    <property type="project" value="InterPro"/>
</dbReference>
<evidence type="ECO:0000313" key="5">
    <source>
        <dbReference type="Proteomes" id="UP000249218"/>
    </source>
</evidence>
<dbReference type="InterPro" id="IPR001254">
    <property type="entry name" value="Trypsin_dom"/>
</dbReference>
<dbReference type="EMBL" id="KZ149938">
    <property type="protein sequence ID" value="PZC77034.1"/>
    <property type="molecule type" value="Genomic_DNA"/>
</dbReference>
<sequence>MFVNTLELLLFFIFIFCDVCYCQRRIEEGMNLTTSSPKPYVVYLTKAEISKRNYDFWLCGGALVTKDFILTSAACVSDVNYLYAIAGYDKYVIDEDIEKDECTKKMKKKVIFTCVPVSYNFDFDLLEKWSYIDIALVKVESPYDFTDTTYTEICSYIPTTIPINYDPKYQMADIDAIVLGWGHDLLWRKHGDIINYNAEKIEYAPTLVMDKRDCMKSYEVYPNMTYIIEQYMICTLEEGNLNDKGDPIVKSLPTAEGCTGTQKAGREGEDCEEQNDANQFSRRDISNDNRTYYNYTTYEYIKKAAQERRFNRSRRSGICQNDHGGPLVTWVGTREVVIGVASVFKINEASECIGPFLYTSTQCNGAFLDCVLNADIDQKNKKRKSRRMLLCDSPPSVKGFDMVKNHISWKNHPAGPAHNEMPHNNIPIKPVVPQNYQPNPNTYQNYKNPQYSSRVTPHPQYGSNGLRGNRYHEYGAYPEHYKPPLARYQGNRLIPGFENLDEPTYSMRPQNPYYEPQA</sequence>
<dbReference type="PANTHER" id="PTHR24260:SF136">
    <property type="entry name" value="GH08193P-RELATED"/>
    <property type="match status" value="1"/>
</dbReference>
<dbReference type="PANTHER" id="PTHR24260">
    <property type="match status" value="1"/>
</dbReference>
<keyword evidence="5" id="KW-1185">Reference proteome</keyword>
<dbReference type="InterPro" id="IPR009003">
    <property type="entry name" value="Peptidase_S1_PA"/>
</dbReference>
<dbReference type="AlphaFoldDB" id="A0A2W1BTS5"/>
<protein>
    <recommendedName>
        <fullName evidence="3">Peptidase S1 domain-containing protein</fullName>
    </recommendedName>
</protein>
<dbReference type="Gene3D" id="2.40.10.10">
    <property type="entry name" value="Trypsin-like serine proteases"/>
    <property type="match status" value="2"/>
</dbReference>
<dbReference type="GO" id="GO:0006508">
    <property type="term" value="P:proteolysis"/>
    <property type="evidence" value="ECO:0007669"/>
    <property type="project" value="InterPro"/>
</dbReference>
<evidence type="ECO:0000259" key="3">
    <source>
        <dbReference type="PROSITE" id="PS50240"/>
    </source>
</evidence>
<feature type="domain" description="Peptidase S1" evidence="3">
    <location>
        <begin position="26"/>
        <end position="415"/>
    </location>
</feature>
<feature type="region of interest" description="Disordered" evidence="1">
    <location>
        <begin position="257"/>
        <end position="283"/>
    </location>
</feature>
<organism evidence="4 5">
    <name type="scientific">Helicoverpa armigera</name>
    <name type="common">Cotton bollworm</name>
    <name type="synonym">Heliothis armigera</name>
    <dbReference type="NCBI Taxonomy" id="29058"/>
    <lineage>
        <taxon>Eukaryota</taxon>
        <taxon>Metazoa</taxon>
        <taxon>Ecdysozoa</taxon>
        <taxon>Arthropoda</taxon>
        <taxon>Hexapoda</taxon>
        <taxon>Insecta</taxon>
        <taxon>Pterygota</taxon>
        <taxon>Neoptera</taxon>
        <taxon>Endopterygota</taxon>
        <taxon>Lepidoptera</taxon>
        <taxon>Glossata</taxon>
        <taxon>Ditrysia</taxon>
        <taxon>Noctuoidea</taxon>
        <taxon>Noctuidae</taxon>
        <taxon>Heliothinae</taxon>
        <taxon>Helicoverpa</taxon>
    </lineage>
</organism>